<proteinExistence type="predicted"/>
<feature type="domain" description="Transposase IS204/IS1001/IS1096/IS1165 zinc-finger" evidence="2">
    <location>
        <begin position="42"/>
        <end position="83"/>
    </location>
</feature>
<gene>
    <name evidence="3" type="ORF">E1288_34260</name>
</gene>
<evidence type="ECO:0000313" key="4">
    <source>
        <dbReference type="Proteomes" id="UP000294947"/>
    </source>
</evidence>
<sequence length="293" mass="32186">MLDVKALASVVFSGLAALVIEGVEDAGEVIVVRAATRGGAVECPGCATPTTRLHAYHQRTPADVPLDGRRVLLRVRIRRMRCDVADCTWRTFREQVPGLLQRYQRRTIRLTEQIRVTVRELAGRASARLLPALGMDVGRDTALRTLLGIPLPALRVPRVLGIDDFALRRGQDYATVLIDADTGRRVDVLPGRGAKVVTEWLRAHPGVEVVCRDGSTTYAQAVRDALPGAVQVADRWQCAMRRLVVSPAQPGGTWREVLGSDGLPGAERRRGQQHAIEATAVLRRWRRRVVGPA</sequence>
<dbReference type="AlphaFoldDB" id="A0A4R4Y956"/>
<protein>
    <submittedName>
        <fullName evidence="3">ISL3 family transposase</fullName>
    </submittedName>
</protein>
<dbReference type="Proteomes" id="UP000294947">
    <property type="component" value="Unassembled WGS sequence"/>
</dbReference>
<dbReference type="InterPro" id="IPR002560">
    <property type="entry name" value="Transposase_DDE"/>
</dbReference>
<organism evidence="3 4">
    <name type="scientific">Saccharopolyspora elongata</name>
    <dbReference type="NCBI Taxonomy" id="2530387"/>
    <lineage>
        <taxon>Bacteria</taxon>
        <taxon>Bacillati</taxon>
        <taxon>Actinomycetota</taxon>
        <taxon>Actinomycetes</taxon>
        <taxon>Pseudonocardiales</taxon>
        <taxon>Pseudonocardiaceae</taxon>
        <taxon>Saccharopolyspora</taxon>
    </lineage>
</organism>
<evidence type="ECO:0000259" key="2">
    <source>
        <dbReference type="Pfam" id="PF14690"/>
    </source>
</evidence>
<reference evidence="3 4" key="1">
    <citation type="submission" date="2019-03" db="EMBL/GenBank/DDBJ databases">
        <title>Draft genome sequences of novel Actinobacteria.</title>
        <authorList>
            <person name="Sahin N."/>
            <person name="Ay H."/>
            <person name="Saygin H."/>
        </authorList>
    </citation>
    <scope>NUCLEOTIDE SEQUENCE [LARGE SCALE GENOMIC DNA]</scope>
    <source>
        <strain evidence="3 4">7K502</strain>
    </source>
</reference>
<dbReference type="EMBL" id="SMKW01000065">
    <property type="protein sequence ID" value="TDD40913.1"/>
    <property type="molecule type" value="Genomic_DNA"/>
</dbReference>
<dbReference type="Pfam" id="PF01610">
    <property type="entry name" value="DDE_Tnp_ISL3"/>
    <property type="match status" value="1"/>
</dbReference>
<accession>A0A4R4Y956</accession>
<feature type="domain" description="Transposase IS204/IS1001/IS1096/IS1165 DDE" evidence="1">
    <location>
        <begin position="160"/>
        <end position="236"/>
    </location>
</feature>
<dbReference type="PANTHER" id="PTHR33498">
    <property type="entry name" value="TRANSPOSASE FOR INSERTION SEQUENCE ELEMENT IS1557"/>
    <property type="match status" value="1"/>
</dbReference>
<dbReference type="OrthoDB" id="3238779at2"/>
<dbReference type="Pfam" id="PF14690">
    <property type="entry name" value="Zn_ribbon_ISL3"/>
    <property type="match status" value="1"/>
</dbReference>
<dbReference type="NCBIfam" id="NF033550">
    <property type="entry name" value="transpos_ISL3"/>
    <property type="match status" value="1"/>
</dbReference>
<evidence type="ECO:0000313" key="3">
    <source>
        <dbReference type="EMBL" id="TDD40913.1"/>
    </source>
</evidence>
<dbReference type="InterPro" id="IPR029261">
    <property type="entry name" value="Transposase_Znf"/>
</dbReference>
<name>A0A4R4Y956_9PSEU</name>
<comment type="caution">
    <text evidence="3">The sequence shown here is derived from an EMBL/GenBank/DDBJ whole genome shotgun (WGS) entry which is preliminary data.</text>
</comment>
<dbReference type="PANTHER" id="PTHR33498:SF1">
    <property type="entry name" value="TRANSPOSASE FOR INSERTION SEQUENCE ELEMENT IS1557"/>
    <property type="match status" value="1"/>
</dbReference>
<evidence type="ECO:0000259" key="1">
    <source>
        <dbReference type="Pfam" id="PF01610"/>
    </source>
</evidence>
<keyword evidence="4" id="KW-1185">Reference proteome</keyword>
<dbReference type="InterPro" id="IPR047951">
    <property type="entry name" value="Transpos_ISL3"/>
</dbReference>